<evidence type="ECO:0000313" key="1">
    <source>
        <dbReference type="EMBL" id="KAK3684715.1"/>
    </source>
</evidence>
<accession>A0ACC3MDR7</accession>
<dbReference type="EMBL" id="JAUTXU010000329">
    <property type="protein sequence ID" value="KAK3684715.1"/>
    <property type="molecule type" value="Genomic_DNA"/>
</dbReference>
<organism evidence="1 2">
    <name type="scientific">Vermiconidia calcicola</name>
    <dbReference type="NCBI Taxonomy" id="1690605"/>
    <lineage>
        <taxon>Eukaryota</taxon>
        <taxon>Fungi</taxon>
        <taxon>Dikarya</taxon>
        <taxon>Ascomycota</taxon>
        <taxon>Pezizomycotina</taxon>
        <taxon>Dothideomycetes</taxon>
        <taxon>Dothideomycetidae</taxon>
        <taxon>Mycosphaerellales</taxon>
        <taxon>Extremaceae</taxon>
        <taxon>Vermiconidia</taxon>
    </lineage>
</organism>
<gene>
    <name evidence="1" type="ORF">LTR37_020009</name>
</gene>
<comment type="caution">
    <text evidence="1">The sequence shown here is derived from an EMBL/GenBank/DDBJ whole genome shotgun (WGS) entry which is preliminary data.</text>
</comment>
<sequence>MRAPPLRKKRPRTGVADKDVRAGSEEVTHSNTPAKVRKKAEKQSKASPTPNSQDNSLPSTGEAEDVAATSGVITLWHRTVGIDTPVLARFRNRYLYEATVIRVPEVGECSTQQLHPNSPYRVLFLHPDHTTCRAESSFSLIELVQPFVLPPAPVGLTPTMWKDHVSKNALTINQHDIVLAKSGRRSQFYAPAKVMSDRGASKRTEVSCRVRFLHDGCEATHIRRKDMLPMFEDYPLVLDSEKNPVYPAILRDPTVAPDYTHRLRKPNGEKRGYYTGDRSKVDPRADCMCTLCGLDLDRDSETELSTKICEGCQGEIDDEAAMEQEAANGEEAGSAVGLNDDAEVGSIGQGGEDVVDSIETADGAELTA</sequence>
<dbReference type="Proteomes" id="UP001281147">
    <property type="component" value="Unassembled WGS sequence"/>
</dbReference>
<keyword evidence="2" id="KW-1185">Reference proteome</keyword>
<protein>
    <submittedName>
        <fullName evidence="1">Uncharacterized protein</fullName>
    </submittedName>
</protein>
<reference evidence="1" key="1">
    <citation type="submission" date="2023-07" db="EMBL/GenBank/DDBJ databases">
        <title>Black Yeasts Isolated from many extreme environments.</title>
        <authorList>
            <person name="Coleine C."/>
            <person name="Stajich J.E."/>
            <person name="Selbmann L."/>
        </authorList>
    </citation>
    <scope>NUCLEOTIDE SEQUENCE</scope>
    <source>
        <strain evidence="1">CCFEE 5714</strain>
    </source>
</reference>
<evidence type="ECO:0000313" key="2">
    <source>
        <dbReference type="Proteomes" id="UP001281147"/>
    </source>
</evidence>
<name>A0ACC3MDR7_9PEZI</name>
<proteinExistence type="predicted"/>